<organism evidence="1 2">
    <name type="scientific">Trifolium pratense</name>
    <name type="common">Red clover</name>
    <dbReference type="NCBI Taxonomy" id="57577"/>
    <lineage>
        <taxon>Eukaryota</taxon>
        <taxon>Viridiplantae</taxon>
        <taxon>Streptophyta</taxon>
        <taxon>Embryophyta</taxon>
        <taxon>Tracheophyta</taxon>
        <taxon>Spermatophyta</taxon>
        <taxon>Magnoliopsida</taxon>
        <taxon>eudicotyledons</taxon>
        <taxon>Gunneridae</taxon>
        <taxon>Pentapetalae</taxon>
        <taxon>rosids</taxon>
        <taxon>fabids</taxon>
        <taxon>Fabales</taxon>
        <taxon>Fabaceae</taxon>
        <taxon>Papilionoideae</taxon>
        <taxon>50 kb inversion clade</taxon>
        <taxon>NPAAA clade</taxon>
        <taxon>Hologalegina</taxon>
        <taxon>IRL clade</taxon>
        <taxon>Trifolieae</taxon>
        <taxon>Trifolium</taxon>
    </lineage>
</organism>
<gene>
    <name evidence="1" type="ORF">MILVUS5_LOCUS40433</name>
</gene>
<accession>A0ACB0MBU3</accession>
<dbReference type="EMBL" id="CASHSV030000823">
    <property type="protein sequence ID" value="CAJ2678063.1"/>
    <property type="molecule type" value="Genomic_DNA"/>
</dbReference>
<evidence type="ECO:0000313" key="2">
    <source>
        <dbReference type="Proteomes" id="UP001177021"/>
    </source>
</evidence>
<evidence type="ECO:0000313" key="1">
    <source>
        <dbReference type="EMBL" id="CAJ2678063.1"/>
    </source>
</evidence>
<dbReference type="Proteomes" id="UP001177021">
    <property type="component" value="Unassembled WGS sequence"/>
</dbReference>
<protein>
    <submittedName>
        <fullName evidence="1">Uncharacterized protein</fullName>
    </submittedName>
</protein>
<comment type="caution">
    <text evidence="1">The sequence shown here is derived from an EMBL/GenBank/DDBJ whole genome shotgun (WGS) entry which is preliminary data.</text>
</comment>
<proteinExistence type="predicted"/>
<reference evidence="1" key="1">
    <citation type="submission" date="2023-10" db="EMBL/GenBank/DDBJ databases">
        <authorList>
            <person name="Rodriguez Cubillos JULIANA M."/>
            <person name="De Vega J."/>
        </authorList>
    </citation>
    <scope>NUCLEOTIDE SEQUENCE</scope>
</reference>
<name>A0ACB0MBU3_TRIPR</name>
<keyword evidence="2" id="KW-1185">Reference proteome</keyword>
<sequence length="110" mass="12572">MIFCFRQRHCESQDDMAWRLNGCICIGIYILGFTISIILSQYVLCLRVYNVDPPLHLLLEATSVMVEIRCDSAGSFSSAMLSNDIVSLLPCNLLIYEIPRVSFFYDGYMN</sequence>